<reference evidence="2 5" key="2">
    <citation type="submission" date="2019-07" db="EMBL/GenBank/DDBJ databases">
        <title>Whole genome shotgun sequence of Halolactibacillus miurensis NBRC 100873.</title>
        <authorList>
            <person name="Hosoyama A."/>
            <person name="Uohara A."/>
            <person name="Ohji S."/>
            <person name="Ichikawa N."/>
        </authorList>
    </citation>
    <scope>NUCLEOTIDE SEQUENCE [LARGE SCALE GENOMIC DNA]</scope>
    <source>
        <strain evidence="2 5">NBRC 100873</strain>
    </source>
</reference>
<keyword evidence="5" id="KW-1185">Reference proteome</keyword>
<evidence type="ECO:0000313" key="5">
    <source>
        <dbReference type="Proteomes" id="UP000321773"/>
    </source>
</evidence>
<sequence length="89" mass="10347">MKQRFAIERIKHDKSEVKHVQTKTKQSIVMIVTITLSYIVSSVIKAVLNFDYTPFRDGLGIKLLLDFGLYVLVFTVIYYFTSRLLCKRG</sequence>
<evidence type="ECO:0000256" key="1">
    <source>
        <dbReference type="SAM" id="Phobius"/>
    </source>
</evidence>
<keyword evidence="1" id="KW-0812">Transmembrane</keyword>
<feature type="transmembrane region" description="Helical" evidence="1">
    <location>
        <begin position="60"/>
        <end position="80"/>
    </location>
</feature>
<accession>A0A1I6T066</accession>
<dbReference type="Proteomes" id="UP000199139">
    <property type="component" value="Unassembled WGS sequence"/>
</dbReference>
<dbReference type="OrthoDB" id="9965454at2"/>
<proteinExistence type="predicted"/>
<evidence type="ECO:0000313" key="4">
    <source>
        <dbReference type="Proteomes" id="UP000199139"/>
    </source>
</evidence>
<feature type="transmembrane region" description="Helical" evidence="1">
    <location>
        <begin position="28"/>
        <end position="48"/>
    </location>
</feature>
<dbReference type="RefSeq" id="WP_062323528.1">
    <property type="nucleotide sequence ID" value="NZ_BJWJ01000010.1"/>
</dbReference>
<dbReference type="AlphaFoldDB" id="A0A1I6T066"/>
<keyword evidence="1" id="KW-0472">Membrane</keyword>
<evidence type="ECO:0000313" key="2">
    <source>
        <dbReference type="EMBL" id="GEM04241.1"/>
    </source>
</evidence>
<reference evidence="3 4" key="1">
    <citation type="submission" date="2016-10" db="EMBL/GenBank/DDBJ databases">
        <authorList>
            <person name="de Groot N.N."/>
        </authorList>
    </citation>
    <scope>NUCLEOTIDE SEQUENCE [LARGE SCALE GENOMIC DNA]</scope>
    <source>
        <strain evidence="3 4">DSM 17074</strain>
    </source>
</reference>
<protein>
    <submittedName>
        <fullName evidence="3">Uncharacterized protein</fullName>
    </submittedName>
</protein>
<gene>
    <name evidence="2" type="ORF">HMI01_12290</name>
    <name evidence="3" type="ORF">SAMN05421668_11185</name>
</gene>
<dbReference type="EMBL" id="FPAI01000011">
    <property type="protein sequence ID" value="SFS82478.1"/>
    <property type="molecule type" value="Genomic_DNA"/>
</dbReference>
<dbReference type="EMBL" id="BJWJ01000010">
    <property type="protein sequence ID" value="GEM04241.1"/>
    <property type="molecule type" value="Genomic_DNA"/>
</dbReference>
<keyword evidence="1" id="KW-1133">Transmembrane helix</keyword>
<name>A0A1I6T066_9BACI</name>
<dbReference type="Proteomes" id="UP000321773">
    <property type="component" value="Unassembled WGS sequence"/>
</dbReference>
<evidence type="ECO:0000313" key="3">
    <source>
        <dbReference type="EMBL" id="SFS82478.1"/>
    </source>
</evidence>
<organism evidence="3 4">
    <name type="scientific">Halolactibacillus miurensis</name>
    <dbReference type="NCBI Taxonomy" id="306541"/>
    <lineage>
        <taxon>Bacteria</taxon>
        <taxon>Bacillati</taxon>
        <taxon>Bacillota</taxon>
        <taxon>Bacilli</taxon>
        <taxon>Bacillales</taxon>
        <taxon>Bacillaceae</taxon>
        <taxon>Halolactibacillus</taxon>
    </lineage>
</organism>